<keyword evidence="3 10" id="KW-1134">Transmembrane beta strand</keyword>
<sequence length="659" mass="75183">MPRIIIILICSVVCLHANAQTDSLTHRVHTLDTVIVSEGRRIRSMQSTSPEHVLQHSDLQRMGVSTMADALHRIPGITLRDYGGAGGMKTVSVRGFGTQHTGVSYDGVMLSNMQTGDIDLSRYSLAHVSQIMLTIGDNADIFIPARQVTTPAVLSIETMGGSRADRRPHFDAQLGVGSFGYLHPSLRYEQNVSQPLRFSVIADYVSANNNYPYTLRNGTLKTRQTRSNSRMQGGHVEGNVAWMPKTNQLLKVKAYYYDNHQQLPGVVRYYANESSELLDTRNYFVQAQYLWQVNRFFRMKWLGKWDKSNISYRESRAHSGPMDADYHQGEAYTSLCLLFSPDKHWALSYAADYAYHQLHSSLTNDIQPYRHSVWQSLTAKYQLQRLTAQARLLGSFYQNGARAGTAADNQKRLSPSLSLSWAPFPHQPLYVRASYKNIFRMPTFNENYFFRYGSKDLKPEQTDQLNVGVTVDKSLPHVQLWATLDGYLNHVTDKIVAVPYNLFVWRTVNVGKVRIVGIDAMLRTTWRANAQHTLMLMANYSYQRAANRTLASSPYYNYQIAYVPLHAGGCSLNAQNRWLNLTLQWVGVGGKWLNNQHHDGSYLKGYQEWSLTAYRTFRVCQYPLQLRADLKNIFNQQYQIVAGYPMPGIHAEITMNYQF</sequence>
<dbReference type="Gene3D" id="2.40.170.20">
    <property type="entry name" value="TonB-dependent receptor, beta-barrel domain"/>
    <property type="match status" value="1"/>
</dbReference>
<keyword evidence="5 12" id="KW-0732">Signal</keyword>
<keyword evidence="2 10" id="KW-0813">Transport</keyword>
<comment type="caution">
    <text evidence="15">The sequence shown here is derived from an EMBL/GenBank/DDBJ whole genome shotgun (WGS) entry which is preliminary data.</text>
</comment>
<feature type="chain" id="PRO_5001942629" evidence="12">
    <location>
        <begin position="20"/>
        <end position="659"/>
    </location>
</feature>
<dbReference type="RefSeq" id="WP_052046180.1">
    <property type="nucleotide sequence ID" value="NZ_JRPQ01000279.1"/>
</dbReference>
<gene>
    <name evidence="15" type="ORF">HMPREF9304_14405</name>
</gene>
<dbReference type="EMBL" id="JRPQ01000279">
    <property type="protein sequence ID" value="KGI20712.1"/>
    <property type="molecule type" value="Genomic_DNA"/>
</dbReference>
<evidence type="ECO:0000256" key="2">
    <source>
        <dbReference type="ARBA" id="ARBA00022448"/>
    </source>
</evidence>
<dbReference type="SUPFAM" id="SSF56935">
    <property type="entry name" value="Porins"/>
    <property type="match status" value="1"/>
</dbReference>
<dbReference type="AlphaFoldDB" id="A0A098YN68"/>
<evidence type="ECO:0000256" key="10">
    <source>
        <dbReference type="PROSITE-ProRule" id="PRU01360"/>
    </source>
</evidence>
<keyword evidence="8 15" id="KW-0675">Receptor</keyword>
<evidence type="ECO:0000256" key="9">
    <source>
        <dbReference type="ARBA" id="ARBA00023237"/>
    </source>
</evidence>
<evidence type="ECO:0000256" key="7">
    <source>
        <dbReference type="ARBA" id="ARBA00023136"/>
    </source>
</evidence>
<evidence type="ECO:0000256" key="11">
    <source>
        <dbReference type="RuleBase" id="RU003357"/>
    </source>
</evidence>
<dbReference type="PANTHER" id="PTHR30069:SF29">
    <property type="entry name" value="HEMOGLOBIN AND HEMOGLOBIN-HAPTOGLOBIN-BINDING PROTEIN 1-RELATED"/>
    <property type="match status" value="1"/>
</dbReference>
<dbReference type="Pfam" id="PF07715">
    <property type="entry name" value="Plug"/>
    <property type="match status" value="1"/>
</dbReference>
<dbReference type="PROSITE" id="PS52016">
    <property type="entry name" value="TONB_DEPENDENT_REC_3"/>
    <property type="match status" value="1"/>
</dbReference>
<evidence type="ECO:0000256" key="1">
    <source>
        <dbReference type="ARBA" id="ARBA00004571"/>
    </source>
</evidence>
<name>A0A098YN68_9BACT</name>
<feature type="domain" description="TonB-dependent receptor-like beta-barrel" evidence="13">
    <location>
        <begin position="179"/>
        <end position="633"/>
    </location>
</feature>
<accession>A0A098YN68</accession>
<evidence type="ECO:0000256" key="12">
    <source>
        <dbReference type="SAM" id="SignalP"/>
    </source>
</evidence>
<dbReference type="GO" id="GO:0044718">
    <property type="term" value="P:siderophore transmembrane transport"/>
    <property type="evidence" value="ECO:0007669"/>
    <property type="project" value="TreeGrafter"/>
</dbReference>
<dbReference type="GO" id="GO:0015344">
    <property type="term" value="F:siderophore uptake transmembrane transporter activity"/>
    <property type="evidence" value="ECO:0007669"/>
    <property type="project" value="TreeGrafter"/>
</dbReference>
<evidence type="ECO:0000256" key="4">
    <source>
        <dbReference type="ARBA" id="ARBA00022692"/>
    </source>
</evidence>
<evidence type="ECO:0000313" key="15">
    <source>
        <dbReference type="EMBL" id="KGI20712.1"/>
    </source>
</evidence>
<evidence type="ECO:0000313" key="16">
    <source>
        <dbReference type="Proteomes" id="UP000029723"/>
    </source>
</evidence>
<dbReference type="InterPro" id="IPR000531">
    <property type="entry name" value="Beta-barrel_TonB"/>
</dbReference>
<feature type="domain" description="TonB-dependent receptor plug" evidence="14">
    <location>
        <begin position="46"/>
        <end position="132"/>
    </location>
</feature>
<reference evidence="15 16" key="1">
    <citation type="submission" date="2014-07" db="EMBL/GenBank/DDBJ databases">
        <authorList>
            <person name="McCorrison J."/>
            <person name="Sanka R."/>
            <person name="Torralba M."/>
            <person name="Gillis M."/>
            <person name="Haft D.H."/>
            <person name="Methe B."/>
            <person name="Sutton G."/>
            <person name="Nelson K.E."/>
        </authorList>
    </citation>
    <scope>NUCLEOTIDE SEQUENCE [LARGE SCALE GENOMIC DNA]</scope>
    <source>
        <strain evidence="15 16">S9-PR14</strain>
    </source>
</reference>
<keyword evidence="4 10" id="KW-0812">Transmembrane</keyword>
<comment type="similarity">
    <text evidence="10 11">Belongs to the TonB-dependent receptor family.</text>
</comment>
<dbReference type="InterPro" id="IPR036942">
    <property type="entry name" value="Beta-barrel_TonB_sf"/>
</dbReference>
<dbReference type="Proteomes" id="UP000029723">
    <property type="component" value="Unassembled WGS sequence"/>
</dbReference>
<protein>
    <submittedName>
        <fullName evidence="15">Vitamin B12 receptor</fullName>
    </submittedName>
</protein>
<dbReference type="InterPro" id="IPR012910">
    <property type="entry name" value="Plug_dom"/>
</dbReference>
<evidence type="ECO:0000256" key="8">
    <source>
        <dbReference type="ARBA" id="ARBA00023170"/>
    </source>
</evidence>
<evidence type="ECO:0000259" key="14">
    <source>
        <dbReference type="Pfam" id="PF07715"/>
    </source>
</evidence>
<dbReference type="Pfam" id="PF00593">
    <property type="entry name" value="TonB_dep_Rec_b-barrel"/>
    <property type="match status" value="1"/>
</dbReference>
<dbReference type="GO" id="GO:0009279">
    <property type="term" value="C:cell outer membrane"/>
    <property type="evidence" value="ECO:0007669"/>
    <property type="project" value="UniProtKB-SubCell"/>
</dbReference>
<proteinExistence type="inferred from homology"/>
<evidence type="ECO:0000256" key="3">
    <source>
        <dbReference type="ARBA" id="ARBA00022452"/>
    </source>
</evidence>
<organism evidence="15 16">
    <name type="scientific">Hoylesella timonensis S9-PR14</name>
    <dbReference type="NCBI Taxonomy" id="1401062"/>
    <lineage>
        <taxon>Bacteria</taxon>
        <taxon>Pseudomonadati</taxon>
        <taxon>Bacteroidota</taxon>
        <taxon>Bacteroidia</taxon>
        <taxon>Bacteroidales</taxon>
        <taxon>Prevotellaceae</taxon>
        <taxon>Hoylesella</taxon>
    </lineage>
</organism>
<keyword evidence="7 10" id="KW-0472">Membrane</keyword>
<keyword evidence="9 10" id="KW-0998">Cell outer membrane</keyword>
<evidence type="ECO:0000256" key="6">
    <source>
        <dbReference type="ARBA" id="ARBA00023077"/>
    </source>
</evidence>
<evidence type="ECO:0000256" key="5">
    <source>
        <dbReference type="ARBA" id="ARBA00022729"/>
    </source>
</evidence>
<dbReference type="InterPro" id="IPR039426">
    <property type="entry name" value="TonB-dep_rcpt-like"/>
</dbReference>
<comment type="subcellular location">
    <subcellularLocation>
        <location evidence="1 10">Cell outer membrane</location>
        <topology evidence="1 10">Multi-pass membrane protein</topology>
    </subcellularLocation>
</comment>
<dbReference type="Gene3D" id="2.170.130.10">
    <property type="entry name" value="TonB-dependent receptor, plug domain"/>
    <property type="match status" value="1"/>
</dbReference>
<keyword evidence="6 11" id="KW-0798">TonB box</keyword>
<feature type="signal peptide" evidence="12">
    <location>
        <begin position="1"/>
        <end position="19"/>
    </location>
</feature>
<dbReference type="InterPro" id="IPR037066">
    <property type="entry name" value="Plug_dom_sf"/>
</dbReference>
<dbReference type="PANTHER" id="PTHR30069">
    <property type="entry name" value="TONB-DEPENDENT OUTER MEMBRANE RECEPTOR"/>
    <property type="match status" value="1"/>
</dbReference>
<evidence type="ECO:0000259" key="13">
    <source>
        <dbReference type="Pfam" id="PF00593"/>
    </source>
</evidence>